<evidence type="ECO:0000256" key="1">
    <source>
        <dbReference type="SAM" id="MobiDB-lite"/>
    </source>
</evidence>
<dbReference type="OrthoDB" id="10253954at2759"/>
<name>A0A016SFR7_9BILA</name>
<dbReference type="InterPro" id="IPR052782">
    <property type="entry name" value="Oocyte-zygote_transition_reg"/>
</dbReference>
<dbReference type="SUPFAM" id="SSF52799">
    <property type="entry name" value="(Phosphotyrosine protein) phosphatases II"/>
    <property type="match status" value="1"/>
</dbReference>
<dbReference type="PROSITE" id="PS50056">
    <property type="entry name" value="TYR_PHOSPHATASE_2"/>
    <property type="match status" value="1"/>
</dbReference>
<keyword evidence="2" id="KW-0812">Transmembrane</keyword>
<dbReference type="EMBL" id="JARK01001568">
    <property type="protein sequence ID" value="EYB89450.1"/>
    <property type="molecule type" value="Genomic_DNA"/>
</dbReference>
<organism evidence="5 6">
    <name type="scientific">Ancylostoma ceylanicum</name>
    <dbReference type="NCBI Taxonomy" id="53326"/>
    <lineage>
        <taxon>Eukaryota</taxon>
        <taxon>Metazoa</taxon>
        <taxon>Ecdysozoa</taxon>
        <taxon>Nematoda</taxon>
        <taxon>Chromadorea</taxon>
        <taxon>Rhabditida</taxon>
        <taxon>Rhabditina</taxon>
        <taxon>Rhabditomorpha</taxon>
        <taxon>Strongyloidea</taxon>
        <taxon>Ancylostomatidae</taxon>
        <taxon>Ancylostomatinae</taxon>
        <taxon>Ancylostoma</taxon>
    </lineage>
</organism>
<dbReference type="SMART" id="SM00404">
    <property type="entry name" value="PTPc_motif"/>
    <property type="match status" value="1"/>
</dbReference>
<dbReference type="GO" id="GO:0004725">
    <property type="term" value="F:protein tyrosine phosphatase activity"/>
    <property type="evidence" value="ECO:0007669"/>
    <property type="project" value="InterPro"/>
</dbReference>
<feature type="domain" description="Tyrosine specific protein phosphatases" evidence="4">
    <location>
        <begin position="387"/>
        <end position="420"/>
    </location>
</feature>
<protein>
    <recommendedName>
        <fullName evidence="7">Protein-tyrosine phosphatase</fullName>
    </recommendedName>
</protein>
<dbReference type="AlphaFoldDB" id="A0A016SFR7"/>
<dbReference type="PROSITE" id="PS50055">
    <property type="entry name" value="TYR_PHOSPHATASE_PTP"/>
    <property type="match status" value="1"/>
</dbReference>
<feature type="transmembrane region" description="Helical" evidence="2">
    <location>
        <begin position="14"/>
        <end position="37"/>
    </location>
</feature>
<dbReference type="PRINTS" id="PR00700">
    <property type="entry name" value="PRTYPHPHTASE"/>
</dbReference>
<evidence type="ECO:0000256" key="2">
    <source>
        <dbReference type="SAM" id="Phobius"/>
    </source>
</evidence>
<keyword evidence="2" id="KW-0472">Membrane</keyword>
<feature type="domain" description="Tyrosine-protein phosphatase" evidence="3">
    <location>
        <begin position="224"/>
        <end position="420"/>
    </location>
</feature>
<dbReference type="PANTHER" id="PTHR46163">
    <property type="entry name" value="TYROSINE-PROTEIN PHOSPHATASE-RELATED"/>
    <property type="match status" value="1"/>
</dbReference>
<dbReference type="InterPro" id="IPR000387">
    <property type="entry name" value="Tyr_Pase_dom"/>
</dbReference>
<dbReference type="CDD" id="cd00047">
    <property type="entry name" value="PTPc"/>
    <property type="match status" value="1"/>
</dbReference>
<dbReference type="Proteomes" id="UP000024635">
    <property type="component" value="Unassembled WGS sequence"/>
</dbReference>
<feature type="region of interest" description="Disordered" evidence="1">
    <location>
        <begin position="48"/>
        <end position="168"/>
    </location>
</feature>
<evidence type="ECO:0000313" key="5">
    <source>
        <dbReference type="EMBL" id="EYB89450.1"/>
    </source>
</evidence>
<gene>
    <name evidence="5" type="primary">Acey_s0232.g3063</name>
    <name evidence="5" type="ORF">Y032_0232g3063</name>
</gene>
<evidence type="ECO:0000259" key="3">
    <source>
        <dbReference type="PROSITE" id="PS50055"/>
    </source>
</evidence>
<evidence type="ECO:0000259" key="4">
    <source>
        <dbReference type="PROSITE" id="PS50056"/>
    </source>
</evidence>
<keyword evidence="2" id="KW-1133">Transmembrane helix</keyword>
<dbReference type="InterPro" id="IPR029021">
    <property type="entry name" value="Prot-tyrosine_phosphatase-like"/>
</dbReference>
<reference evidence="6" key="1">
    <citation type="journal article" date="2015" name="Nat. Genet.">
        <title>The genome and transcriptome of the zoonotic hookworm Ancylostoma ceylanicum identify infection-specific gene families.</title>
        <authorList>
            <person name="Schwarz E.M."/>
            <person name="Hu Y."/>
            <person name="Antoshechkin I."/>
            <person name="Miller M.M."/>
            <person name="Sternberg P.W."/>
            <person name="Aroian R.V."/>
        </authorList>
    </citation>
    <scope>NUCLEOTIDE SEQUENCE</scope>
    <source>
        <strain evidence="6">HY135</strain>
    </source>
</reference>
<dbReference type="STRING" id="53326.A0A016SFR7"/>
<dbReference type="InterPro" id="IPR000242">
    <property type="entry name" value="PTP_cat"/>
</dbReference>
<feature type="compositionally biased region" description="Polar residues" evidence="1">
    <location>
        <begin position="127"/>
        <end position="145"/>
    </location>
</feature>
<proteinExistence type="predicted"/>
<dbReference type="InterPro" id="IPR003595">
    <property type="entry name" value="Tyr_Pase_cat"/>
</dbReference>
<accession>A0A016SFR7</accession>
<comment type="caution">
    <text evidence="5">The sequence shown here is derived from an EMBL/GenBank/DDBJ whole genome shotgun (WGS) entry which is preliminary data.</text>
</comment>
<feature type="compositionally biased region" description="Basic residues" evidence="1">
    <location>
        <begin position="80"/>
        <end position="91"/>
    </location>
</feature>
<sequence length="430" mass="48199">MVCVSRTFGNNRGVIWNLIIINVLILAQVLWYGSFYINVVRPQRHTHSDDMATHVQQQTPPVEPTKAPSSLPCTPTKVPVRSKSKRKKRKSSQLVKKDTTKESKEVVSKEGKASPTNSTKIVRGHGKTSQPETAKTNHQRVTTPTRETKEMEKSSLQSSGVTKGGEDLDSGTSQFSAFLSKSKDARLVWLLRILEKGVGYLVRRYRDNMRYKSSSATTIASNANLAKNRYEDIRCIDATRVVLKGGPSDYIHANWITLADGRRFICSQAEPGILSSTGIKQNIRLQGPMQSTVGDFWHMIIQENCRTVIMLCKLVEDEKEKCAKYFPQSSEGSLTFGSTKVSLIKKTVSEHGYTASTWKVQDRERQFTMRHLQCTSWPDQSAPRNSLEVIGIHKEILKVPRENPIVVHCSAGVGRTCTLIGEMIFILIFG</sequence>
<keyword evidence="6" id="KW-1185">Reference proteome</keyword>
<evidence type="ECO:0000313" key="6">
    <source>
        <dbReference type="Proteomes" id="UP000024635"/>
    </source>
</evidence>
<dbReference type="SMART" id="SM00194">
    <property type="entry name" value="PTPc"/>
    <property type="match status" value="1"/>
</dbReference>
<feature type="compositionally biased region" description="Basic and acidic residues" evidence="1">
    <location>
        <begin position="95"/>
        <end position="112"/>
    </location>
</feature>
<dbReference type="Pfam" id="PF00102">
    <property type="entry name" value="Y_phosphatase"/>
    <property type="match status" value="1"/>
</dbReference>
<evidence type="ECO:0008006" key="7">
    <source>
        <dbReference type="Google" id="ProtNLM"/>
    </source>
</evidence>
<dbReference type="Gene3D" id="3.90.190.10">
    <property type="entry name" value="Protein tyrosine phosphatase superfamily"/>
    <property type="match status" value="1"/>
</dbReference>